<dbReference type="PANTHER" id="PTHR33744">
    <property type="entry name" value="CARBOHYDRATE DIACID REGULATOR"/>
    <property type="match status" value="1"/>
</dbReference>
<evidence type="ECO:0000256" key="1">
    <source>
        <dbReference type="ARBA" id="ARBA00006754"/>
    </source>
</evidence>
<evidence type="ECO:0000313" key="6">
    <source>
        <dbReference type="Proteomes" id="UP000542813"/>
    </source>
</evidence>
<feature type="domain" description="RsbT co-antagonist protein RsbRD N-terminal" evidence="3">
    <location>
        <begin position="2"/>
        <end position="133"/>
    </location>
</feature>
<reference evidence="5 6" key="1">
    <citation type="submission" date="2020-08" db="EMBL/GenBank/DDBJ databases">
        <title>Sequencing the genomes of 1000 actinobacteria strains.</title>
        <authorList>
            <person name="Klenk H.-P."/>
        </authorList>
    </citation>
    <scope>NUCLEOTIDE SEQUENCE [LARGE SCALE GENOMIC DNA]</scope>
    <source>
        <strain evidence="5 6">DSM 102122</strain>
    </source>
</reference>
<dbReference type="Pfam" id="PF14361">
    <property type="entry name" value="RsbRD_N"/>
    <property type="match status" value="1"/>
</dbReference>
<dbReference type="EMBL" id="JACHMM010000001">
    <property type="protein sequence ID" value="MBB5787324.1"/>
    <property type="molecule type" value="Genomic_DNA"/>
</dbReference>
<comment type="caution">
    <text evidence="5">The sequence shown here is derived from an EMBL/GenBank/DDBJ whole genome shotgun (WGS) entry which is preliminary data.</text>
</comment>
<gene>
    <name evidence="5" type="ORF">HD601_001899</name>
</gene>
<evidence type="ECO:0000259" key="4">
    <source>
        <dbReference type="Pfam" id="PF17853"/>
    </source>
</evidence>
<dbReference type="InterPro" id="IPR051448">
    <property type="entry name" value="CdaR-like_regulators"/>
</dbReference>
<organism evidence="5 6">
    <name type="scientific">Jiangella mangrovi</name>
    <dbReference type="NCBI Taxonomy" id="1524084"/>
    <lineage>
        <taxon>Bacteria</taxon>
        <taxon>Bacillati</taxon>
        <taxon>Actinomycetota</taxon>
        <taxon>Actinomycetes</taxon>
        <taxon>Jiangellales</taxon>
        <taxon>Jiangellaceae</taxon>
        <taxon>Jiangella</taxon>
    </lineage>
</organism>
<feature type="domain" description="PucR C-terminal helix-turn-helix" evidence="2">
    <location>
        <begin position="318"/>
        <end position="376"/>
    </location>
</feature>
<dbReference type="Gene3D" id="1.10.10.2840">
    <property type="entry name" value="PucR C-terminal helix-turn-helix domain"/>
    <property type="match status" value="1"/>
</dbReference>
<evidence type="ECO:0000259" key="3">
    <source>
        <dbReference type="Pfam" id="PF14361"/>
    </source>
</evidence>
<keyword evidence="6" id="KW-1185">Reference proteome</keyword>
<dbReference type="InterPro" id="IPR025736">
    <property type="entry name" value="PucR_C-HTH_dom"/>
</dbReference>
<dbReference type="InterPro" id="IPR025751">
    <property type="entry name" value="RsbRD_N_dom"/>
</dbReference>
<evidence type="ECO:0000259" key="2">
    <source>
        <dbReference type="Pfam" id="PF13556"/>
    </source>
</evidence>
<protein>
    <recommendedName>
        <fullName evidence="7">PucR family transcriptional regulator</fullName>
    </recommendedName>
</protein>
<evidence type="ECO:0008006" key="7">
    <source>
        <dbReference type="Google" id="ProtNLM"/>
    </source>
</evidence>
<proteinExistence type="inferred from homology"/>
<name>A0A7W9GNV2_9ACTN</name>
<accession>A0A7W9GNV2</accession>
<feature type="domain" description="CdaR GGDEF-like" evidence="4">
    <location>
        <begin position="150"/>
        <end position="272"/>
    </location>
</feature>
<comment type="similarity">
    <text evidence="1">Belongs to the CdaR family.</text>
</comment>
<dbReference type="InterPro" id="IPR041522">
    <property type="entry name" value="CdaR_GGDEF"/>
</dbReference>
<dbReference type="RefSeq" id="WP_184821310.1">
    <property type="nucleotide sequence ID" value="NZ_JACHMM010000001.1"/>
</dbReference>
<dbReference type="Proteomes" id="UP000542813">
    <property type="component" value="Unassembled WGS sequence"/>
</dbReference>
<dbReference type="Pfam" id="PF13556">
    <property type="entry name" value="HTH_30"/>
    <property type="match status" value="1"/>
</dbReference>
<dbReference type="PANTHER" id="PTHR33744:SF1">
    <property type="entry name" value="DNA-BINDING TRANSCRIPTIONAL ACTIVATOR ADER"/>
    <property type="match status" value="1"/>
</dbReference>
<dbReference type="AlphaFoldDB" id="A0A7W9GNV2"/>
<evidence type="ECO:0000313" key="5">
    <source>
        <dbReference type="EMBL" id="MBB5787324.1"/>
    </source>
</evidence>
<dbReference type="InterPro" id="IPR042070">
    <property type="entry name" value="PucR_C-HTH_sf"/>
</dbReference>
<dbReference type="Pfam" id="PF17853">
    <property type="entry name" value="GGDEF_2"/>
    <property type="match status" value="1"/>
</dbReference>
<sequence length="385" mass="41059">MAQTLVSDVWERLPGYDDARMDLDDLVGVVTPNLRALLVAVAGNRGLRPDEVTPAAQLGERRAVQGVPIEGVVASWHSAERRLLDQLVAAGPPMPPEEYTRLARLLAAAVDVMVAVSTEAYRRTRTEAAAHLDQIATDLVSRLAGGEPLDPAHVEERARLIGVAAQVPHRAVAVGGGPGDDPQRDDPLRLARAQREILDALRPRLRSRILVGAKDATILLVLPDLPGISDMLARAAVRPGVAAGTVIGLGEPRDRLGETAASCREAVAALEAGRRAGLDRVVVPFDQVIADVMLIDNPLDARRLAARALEPLAGHGQLVDTVRAYLATGLSVRRTAERLAVHENTVSYRLRRVASLLGLAGPDELIRADLLLALRAVDLGLYSAA</sequence>